<dbReference type="PANTHER" id="PTHR47504:SF5">
    <property type="entry name" value="RIGHT ORIGIN-BINDING PROTEIN"/>
    <property type="match status" value="1"/>
</dbReference>
<dbReference type="PANTHER" id="PTHR47504">
    <property type="entry name" value="RIGHT ORIGIN-BINDING PROTEIN"/>
    <property type="match status" value="1"/>
</dbReference>
<dbReference type="Gene3D" id="1.10.10.60">
    <property type="entry name" value="Homeodomain-like"/>
    <property type="match status" value="2"/>
</dbReference>
<keyword evidence="6" id="KW-1185">Reference proteome</keyword>
<feature type="domain" description="HTH araC/xylS-type" evidence="4">
    <location>
        <begin position="8"/>
        <end position="106"/>
    </location>
</feature>
<organism evidence="5 6">
    <name type="scientific">Breznakia blatticola</name>
    <dbReference type="NCBI Taxonomy" id="1754012"/>
    <lineage>
        <taxon>Bacteria</taxon>
        <taxon>Bacillati</taxon>
        <taxon>Bacillota</taxon>
        <taxon>Erysipelotrichia</taxon>
        <taxon>Erysipelotrichales</taxon>
        <taxon>Erysipelotrichaceae</taxon>
        <taxon>Breznakia</taxon>
    </lineage>
</organism>
<evidence type="ECO:0000256" key="3">
    <source>
        <dbReference type="ARBA" id="ARBA00023163"/>
    </source>
</evidence>
<keyword evidence="3" id="KW-0804">Transcription</keyword>
<dbReference type="OrthoDB" id="9801721at2"/>
<dbReference type="InterPro" id="IPR009057">
    <property type="entry name" value="Homeodomain-like_sf"/>
</dbReference>
<sequence>MYAWESIQFVLDYIEDHLRDEITIEQLANVAYLSPFYFQRLFHKLVKVPVYEYIRLRRLAATCKLLQTTKQSIIDIACTYQFSNQSNFTRAFKKAYGITPSKMRSTQTIVNQYEKPDLLLHYVMVDEGVPLISDGIVLEVNRKKVDETNYILGFVKEIPITDIMGGQDTGVSITGELWDTFHKLKHTIPGLTVNGKECGVVFAQGAKEGHCFYLAGAEAMTNQTIDNLYCFEMPAQNYIVYNFEAETFYELVTSAEYKAQVFMSHWMKKHELERGLFAVEKYSDTSKSPANIETWLDYRKIYKTERNK</sequence>
<keyword evidence="2" id="KW-0238">DNA-binding</keyword>
<evidence type="ECO:0000313" key="6">
    <source>
        <dbReference type="Proteomes" id="UP000294743"/>
    </source>
</evidence>
<dbReference type="Proteomes" id="UP000294743">
    <property type="component" value="Unassembled WGS sequence"/>
</dbReference>
<dbReference type="SUPFAM" id="SSF46689">
    <property type="entry name" value="Homeodomain-like"/>
    <property type="match status" value="2"/>
</dbReference>
<dbReference type="Gene3D" id="3.20.80.10">
    <property type="entry name" value="Regulatory factor, effector binding domain"/>
    <property type="match status" value="1"/>
</dbReference>
<protein>
    <submittedName>
        <fullName evidence="5">AraC family transcriptional regulator</fullName>
    </submittedName>
</protein>
<dbReference type="SMART" id="SM00342">
    <property type="entry name" value="HTH_ARAC"/>
    <property type="match status" value="1"/>
</dbReference>
<dbReference type="GO" id="GO:0003700">
    <property type="term" value="F:DNA-binding transcription factor activity"/>
    <property type="evidence" value="ECO:0007669"/>
    <property type="project" value="InterPro"/>
</dbReference>
<gene>
    <name evidence="5" type="ORF">EDD63_103108</name>
</gene>
<dbReference type="PROSITE" id="PS00041">
    <property type="entry name" value="HTH_ARAC_FAMILY_1"/>
    <property type="match status" value="1"/>
</dbReference>
<keyword evidence="1" id="KW-0805">Transcription regulation</keyword>
<dbReference type="Pfam" id="PF12833">
    <property type="entry name" value="HTH_18"/>
    <property type="match status" value="1"/>
</dbReference>
<dbReference type="InterPro" id="IPR020449">
    <property type="entry name" value="Tscrpt_reg_AraC-type_HTH"/>
</dbReference>
<proteinExistence type="predicted"/>
<dbReference type="InterPro" id="IPR050959">
    <property type="entry name" value="MarA-like"/>
</dbReference>
<comment type="caution">
    <text evidence="5">The sequence shown here is derived from an EMBL/GenBank/DDBJ whole genome shotgun (WGS) entry which is preliminary data.</text>
</comment>
<dbReference type="GO" id="GO:0043565">
    <property type="term" value="F:sequence-specific DNA binding"/>
    <property type="evidence" value="ECO:0007669"/>
    <property type="project" value="InterPro"/>
</dbReference>
<reference evidence="5 6" key="1">
    <citation type="submission" date="2019-03" db="EMBL/GenBank/DDBJ databases">
        <title>Genomic Encyclopedia of Type Strains, Phase IV (KMG-IV): sequencing the most valuable type-strain genomes for metagenomic binning, comparative biology and taxonomic classification.</title>
        <authorList>
            <person name="Goeker M."/>
        </authorList>
    </citation>
    <scope>NUCLEOTIDE SEQUENCE [LARGE SCALE GENOMIC DNA]</scope>
    <source>
        <strain evidence="5 6">DSM 28867</strain>
    </source>
</reference>
<dbReference type="RefSeq" id="WP_134167930.1">
    <property type="nucleotide sequence ID" value="NZ_SODD01000003.1"/>
</dbReference>
<accession>A0A4R8A5A8</accession>
<dbReference type="PROSITE" id="PS01124">
    <property type="entry name" value="HTH_ARAC_FAMILY_2"/>
    <property type="match status" value="1"/>
</dbReference>
<evidence type="ECO:0000256" key="1">
    <source>
        <dbReference type="ARBA" id="ARBA00023015"/>
    </source>
</evidence>
<evidence type="ECO:0000259" key="4">
    <source>
        <dbReference type="PROSITE" id="PS01124"/>
    </source>
</evidence>
<dbReference type="AlphaFoldDB" id="A0A4R8A5A8"/>
<dbReference type="EMBL" id="SODD01000003">
    <property type="protein sequence ID" value="TDW25820.1"/>
    <property type="molecule type" value="Genomic_DNA"/>
</dbReference>
<dbReference type="PRINTS" id="PR00032">
    <property type="entry name" value="HTHARAC"/>
</dbReference>
<dbReference type="InterPro" id="IPR011256">
    <property type="entry name" value="Reg_factor_effector_dom_sf"/>
</dbReference>
<dbReference type="InterPro" id="IPR018062">
    <property type="entry name" value="HTH_AraC-typ_CS"/>
</dbReference>
<name>A0A4R8A5A8_9FIRM</name>
<evidence type="ECO:0000256" key="2">
    <source>
        <dbReference type="ARBA" id="ARBA00023125"/>
    </source>
</evidence>
<dbReference type="InterPro" id="IPR018060">
    <property type="entry name" value="HTH_AraC"/>
</dbReference>
<evidence type="ECO:0000313" key="5">
    <source>
        <dbReference type="EMBL" id="TDW25820.1"/>
    </source>
</evidence>